<gene>
    <name evidence="3" type="ORF">C4541_09115</name>
</gene>
<dbReference type="Pfam" id="PF03625">
    <property type="entry name" value="DUF302"/>
    <property type="match status" value="1"/>
</dbReference>
<protein>
    <submittedName>
        <fullName evidence="3">DUF302 domain-containing protein</fullName>
    </submittedName>
</protein>
<keyword evidence="1" id="KW-0812">Transmembrane</keyword>
<feature type="domain" description="DUF302" evidence="2">
    <location>
        <begin position="80"/>
        <end position="143"/>
    </location>
</feature>
<evidence type="ECO:0000313" key="4">
    <source>
        <dbReference type="Proteomes" id="UP000266426"/>
    </source>
</evidence>
<dbReference type="InterPro" id="IPR035923">
    <property type="entry name" value="TT1751-like_sf"/>
</dbReference>
<dbReference type="PANTHER" id="PTHR38342">
    <property type="entry name" value="SLR5037 PROTEIN"/>
    <property type="match status" value="1"/>
</dbReference>
<dbReference type="InterPro" id="IPR005180">
    <property type="entry name" value="DUF302"/>
</dbReference>
<feature type="transmembrane region" description="Helical" evidence="1">
    <location>
        <begin position="21"/>
        <end position="42"/>
    </location>
</feature>
<dbReference type="Proteomes" id="UP000266426">
    <property type="component" value="Unassembled WGS sequence"/>
</dbReference>
<evidence type="ECO:0000256" key="1">
    <source>
        <dbReference type="SAM" id="Phobius"/>
    </source>
</evidence>
<keyword evidence="1" id="KW-0472">Membrane</keyword>
<sequence length="176" mass="19603">MTYHTRRGIMGYHVKKHSRRTPFFLGFICGIATCGLLVYYSVPKLMVITSKSSLDYKDTIKTLESAVTENGWSFRGTENITEELKSRIDTDLTASINTISMCKAVYASTILSDSESRFSAVFMPCKLAVWEDDDNSVYVSYLNAKLMGRLMGGTLYEVLGKEASSDIDSIVSAVKK</sequence>
<evidence type="ECO:0000259" key="2">
    <source>
        <dbReference type="Pfam" id="PF03625"/>
    </source>
</evidence>
<dbReference type="EMBL" id="QZJZ01000073">
    <property type="protein sequence ID" value="RJP57889.1"/>
    <property type="molecule type" value="Genomic_DNA"/>
</dbReference>
<dbReference type="SUPFAM" id="SSF103247">
    <property type="entry name" value="TT1751-like"/>
    <property type="match status" value="1"/>
</dbReference>
<evidence type="ECO:0000313" key="3">
    <source>
        <dbReference type="EMBL" id="RJP57889.1"/>
    </source>
</evidence>
<accession>A0A3A4QYU4</accession>
<comment type="caution">
    <text evidence="3">The sequence shown here is derived from an EMBL/GenBank/DDBJ whole genome shotgun (WGS) entry which is preliminary data.</text>
</comment>
<name>A0A3A4QYU4_9BACT</name>
<organism evidence="3 4">
    <name type="scientific">Candidatus Auribacter fodinae</name>
    <dbReference type="NCBI Taxonomy" id="2093366"/>
    <lineage>
        <taxon>Bacteria</taxon>
        <taxon>Pseudomonadati</taxon>
        <taxon>Candidatus Auribacterota</taxon>
        <taxon>Candidatus Auribacteria</taxon>
        <taxon>Candidatus Auribacterales</taxon>
        <taxon>Candidatus Auribacteraceae</taxon>
        <taxon>Candidatus Auribacter</taxon>
    </lineage>
</organism>
<reference evidence="3 4" key="1">
    <citation type="journal article" date="2017" name="ISME J.">
        <title>Energy and carbon metabolisms in a deep terrestrial subsurface fluid microbial community.</title>
        <authorList>
            <person name="Momper L."/>
            <person name="Jungbluth S.P."/>
            <person name="Lee M.D."/>
            <person name="Amend J.P."/>
        </authorList>
    </citation>
    <scope>NUCLEOTIDE SEQUENCE [LARGE SCALE GENOMIC DNA]</scope>
    <source>
        <strain evidence="3">SURF_26</strain>
    </source>
</reference>
<dbReference type="AlphaFoldDB" id="A0A3A4QYU4"/>
<keyword evidence="1" id="KW-1133">Transmembrane helix</keyword>
<proteinExistence type="predicted"/>
<dbReference type="CDD" id="cd14797">
    <property type="entry name" value="DUF302"/>
    <property type="match status" value="1"/>
</dbReference>
<dbReference type="Gene3D" id="3.30.310.70">
    <property type="entry name" value="TT1751-like domain"/>
    <property type="match status" value="1"/>
</dbReference>
<dbReference type="PANTHER" id="PTHR38342:SF2">
    <property type="entry name" value="INNER MEMBRANE OR EXPORTED"/>
    <property type="match status" value="1"/>
</dbReference>